<organism evidence="1 2">
    <name type="scientific">Ascobolus immersus RN42</name>
    <dbReference type="NCBI Taxonomy" id="1160509"/>
    <lineage>
        <taxon>Eukaryota</taxon>
        <taxon>Fungi</taxon>
        <taxon>Dikarya</taxon>
        <taxon>Ascomycota</taxon>
        <taxon>Pezizomycotina</taxon>
        <taxon>Pezizomycetes</taxon>
        <taxon>Pezizales</taxon>
        <taxon>Ascobolaceae</taxon>
        <taxon>Ascobolus</taxon>
    </lineage>
</organism>
<reference evidence="1 2" key="1">
    <citation type="journal article" date="2018" name="Nat. Ecol. Evol.">
        <title>Pezizomycetes genomes reveal the molecular basis of ectomycorrhizal truffle lifestyle.</title>
        <authorList>
            <person name="Murat C."/>
            <person name="Payen T."/>
            <person name="Noel B."/>
            <person name="Kuo A."/>
            <person name="Morin E."/>
            <person name="Chen J."/>
            <person name="Kohler A."/>
            <person name="Krizsan K."/>
            <person name="Balestrini R."/>
            <person name="Da Silva C."/>
            <person name="Montanini B."/>
            <person name="Hainaut M."/>
            <person name="Levati E."/>
            <person name="Barry K.W."/>
            <person name="Belfiori B."/>
            <person name="Cichocki N."/>
            <person name="Clum A."/>
            <person name="Dockter R.B."/>
            <person name="Fauchery L."/>
            <person name="Guy J."/>
            <person name="Iotti M."/>
            <person name="Le Tacon F."/>
            <person name="Lindquist E.A."/>
            <person name="Lipzen A."/>
            <person name="Malagnac F."/>
            <person name="Mello A."/>
            <person name="Molinier V."/>
            <person name="Miyauchi S."/>
            <person name="Poulain J."/>
            <person name="Riccioni C."/>
            <person name="Rubini A."/>
            <person name="Sitrit Y."/>
            <person name="Splivallo R."/>
            <person name="Traeger S."/>
            <person name="Wang M."/>
            <person name="Zifcakova L."/>
            <person name="Wipf D."/>
            <person name="Zambonelli A."/>
            <person name="Paolocci F."/>
            <person name="Nowrousian M."/>
            <person name="Ottonello S."/>
            <person name="Baldrian P."/>
            <person name="Spatafora J.W."/>
            <person name="Henrissat B."/>
            <person name="Nagy L.G."/>
            <person name="Aury J.M."/>
            <person name="Wincker P."/>
            <person name="Grigoriev I.V."/>
            <person name="Bonfante P."/>
            <person name="Martin F.M."/>
        </authorList>
    </citation>
    <scope>NUCLEOTIDE SEQUENCE [LARGE SCALE GENOMIC DNA]</scope>
    <source>
        <strain evidence="1 2">RN42</strain>
    </source>
</reference>
<dbReference type="Proteomes" id="UP000275078">
    <property type="component" value="Unassembled WGS sequence"/>
</dbReference>
<accession>A0A3N4IET3</accession>
<sequence length="248" mass="29030">MRNRTGMASRISIFLKLCYLWSENLYRYERMRAQPKQVKSQAGYPRKHNGSFANYPGSHVQIRINPRQHPTLTSLVYFHGPESKRMISETKKEVAYEHRIFYTSERSIAPMVRDQYDVDHLTGCSFCTCRFHQQTTLGNYDYEVSLKNSRNTHTQKHSISPFWQVSTVKHEATLDITHAFRKEWLRNDTSKVTLRSKYEFKLPSPEYQKPKLSSNTTLSSNTMDIYIECRRQNTTGKSAITQAAIKTN</sequence>
<gene>
    <name evidence="1" type="ORF">BJ508DRAFT_307611</name>
</gene>
<name>A0A3N4IET3_ASCIM</name>
<evidence type="ECO:0000313" key="1">
    <source>
        <dbReference type="EMBL" id="RPA80224.1"/>
    </source>
</evidence>
<proteinExistence type="predicted"/>
<protein>
    <submittedName>
        <fullName evidence="1">Uncharacterized protein</fullName>
    </submittedName>
</protein>
<keyword evidence="2" id="KW-1185">Reference proteome</keyword>
<evidence type="ECO:0000313" key="2">
    <source>
        <dbReference type="Proteomes" id="UP000275078"/>
    </source>
</evidence>
<dbReference type="EMBL" id="ML119690">
    <property type="protein sequence ID" value="RPA80224.1"/>
    <property type="molecule type" value="Genomic_DNA"/>
</dbReference>
<dbReference type="AlphaFoldDB" id="A0A3N4IET3"/>